<dbReference type="KEGG" id="anf:AQPE_2148"/>
<keyword evidence="2" id="KW-0812">Transmembrane</keyword>
<name>A0A5K7S939_9BACT</name>
<gene>
    <name evidence="3" type="ORF">AQPE_2148</name>
</gene>
<keyword evidence="2" id="KW-0472">Membrane</keyword>
<accession>A0A5K7S939</accession>
<evidence type="ECO:0000256" key="1">
    <source>
        <dbReference type="SAM" id="Coils"/>
    </source>
</evidence>
<evidence type="ECO:0000256" key="2">
    <source>
        <dbReference type="SAM" id="Phobius"/>
    </source>
</evidence>
<dbReference type="Proteomes" id="UP001193389">
    <property type="component" value="Chromosome"/>
</dbReference>
<keyword evidence="4" id="KW-1185">Reference proteome</keyword>
<reference evidence="3" key="1">
    <citation type="journal article" date="2020" name="Int. J. Syst. Evol. Microbiol.">
        <title>Aquipluma nitroreducens gen. nov. sp. nov., a novel facultatively anaerobic bacterium isolated from a freshwater lake.</title>
        <authorList>
            <person name="Watanabe M."/>
            <person name="Kojima H."/>
            <person name="Fukui M."/>
        </authorList>
    </citation>
    <scope>NUCLEOTIDE SEQUENCE</scope>
    <source>
        <strain evidence="3">MeG22</strain>
    </source>
</reference>
<organism evidence="3 4">
    <name type="scientific">Aquipluma nitroreducens</name>
    <dbReference type="NCBI Taxonomy" id="2010828"/>
    <lineage>
        <taxon>Bacteria</taxon>
        <taxon>Pseudomonadati</taxon>
        <taxon>Bacteroidota</taxon>
        <taxon>Bacteroidia</taxon>
        <taxon>Marinilabiliales</taxon>
        <taxon>Prolixibacteraceae</taxon>
        <taxon>Aquipluma</taxon>
    </lineage>
</organism>
<feature type="transmembrane region" description="Helical" evidence="2">
    <location>
        <begin position="127"/>
        <end position="147"/>
    </location>
</feature>
<evidence type="ECO:0000313" key="3">
    <source>
        <dbReference type="EMBL" id="BBE17989.1"/>
    </source>
</evidence>
<feature type="coiled-coil region" evidence="1">
    <location>
        <begin position="185"/>
        <end position="219"/>
    </location>
</feature>
<dbReference type="RefSeq" id="WP_318350938.1">
    <property type="nucleotide sequence ID" value="NZ_AP018694.1"/>
</dbReference>
<dbReference type="AlphaFoldDB" id="A0A5K7S939"/>
<proteinExistence type="predicted"/>
<protein>
    <submittedName>
        <fullName evidence="3">Uncharacterized protein</fullName>
    </submittedName>
</protein>
<evidence type="ECO:0000313" key="4">
    <source>
        <dbReference type="Proteomes" id="UP001193389"/>
    </source>
</evidence>
<keyword evidence="1" id="KW-0175">Coiled coil</keyword>
<keyword evidence="2" id="KW-1133">Transmembrane helix</keyword>
<sequence>MGTSKMDSSAVYTLFEELKQKIDELSKKSIPDNQANSTFDTEELISLIEDLQIRINQQQFTPEQIKNLGQISAYSVNKVSENLNKGFTEIKAVITPIDEKVSLLRFPQNIAIRNDHFFSVDFRNSKAAITMISMALIILLSFGGNIWQLNRNSQLKDNDLKYRYIKSTNGIDPENLYKLEDIFQYNRDKKLIKEIRGNVEEYERNVKEVAEKIERERLKNDNTK</sequence>
<dbReference type="EMBL" id="AP018694">
    <property type="protein sequence ID" value="BBE17989.1"/>
    <property type="molecule type" value="Genomic_DNA"/>
</dbReference>